<dbReference type="OrthoDB" id="2158148at2759"/>
<dbReference type="KEGG" id="ein:Eint_041600"/>
<dbReference type="RefSeq" id="XP_003072807.1">
    <property type="nucleotide sequence ID" value="XM_003072761.1"/>
</dbReference>
<dbReference type="HOGENOM" id="CLU_1496650_0_0_1"/>
<dbReference type="Proteomes" id="UP000002313">
    <property type="component" value="Chromosome IV"/>
</dbReference>
<evidence type="ECO:0000313" key="2">
    <source>
        <dbReference type="Proteomes" id="UP000002313"/>
    </source>
</evidence>
<dbReference type="AlphaFoldDB" id="E0S6W2"/>
<organism evidence="1 2">
    <name type="scientific">Encephalitozoon intestinalis (strain ATCC 50506)</name>
    <name type="common">Microsporidian parasite</name>
    <name type="synonym">Septata intestinalis</name>
    <dbReference type="NCBI Taxonomy" id="876142"/>
    <lineage>
        <taxon>Eukaryota</taxon>
        <taxon>Fungi</taxon>
        <taxon>Fungi incertae sedis</taxon>
        <taxon>Microsporidia</taxon>
        <taxon>Unikaryonidae</taxon>
        <taxon>Encephalitozoon</taxon>
    </lineage>
</organism>
<reference evidence="1 2" key="2">
    <citation type="journal article" date="2012" name="Proc. Natl. Acad. Sci. U.S.A.">
        <title>Gain and loss of multiple functionally related, horizontally transferred genes in the reduced genomes of two microsporidian parasites.</title>
        <authorList>
            <person name="Pombert J.-F."/>
            <person name="Selman M."/>
            <person name="Burki F."/>
            <person name="Bardell F.T."/>
            <person name="Farinelli L."/>
            <person name="Solter L.F."/>
            <person name="Whitman D.W."/>
            <person name="Weiss L.M."/>
            <person name="Corradi N."/>
            <person name="Keeling P.J."/>
        </authorList>
    </citation>
    <scope>NUCLEOTIDE SEQUENCE [LARGE SCALE GENOMIC DNA]</scope>
    <source>
        <strain evidence="1 2">ATCC 50506</strain>
    </source>
</reference>
<gene>
    <name evidence="1" type="ORF">Eint_041600</name>
</gene>
<protein>
    <submittedName>
        <fullName evidence="1">Uncharacterized protein</fullName>
    </submittedName>
</protein>
<evidence type="ECO:0000313" key="1">
    <source>
        <dbReference type="EMBL" id="ADM11447.1"/>
    </source>
</evidence>
<name>E0S6W2_ENCIT</name>
<sequence length="194" mass="22994">MGLCLEKIEKSISYMDDTYDANFGEWIRNEDNARIVAYNMKKYVDNYKTSDFIIVVKWIVKDWTLKSIIIFSKKMLVEDIKVLSFRRTEEDKEKYNKRVRIISGLIFTWNPVFITEFMVSITRSFAANEKSRLLISLLEAFEPRKLSEILSQLETKIDQKAWNELFKTFNEEASKKSRPRSKRTASILRAYNLS</sequence>
<dbReference type="EMBL" id="CP001945">
    <property type="protein sequence ID" value="ADM11447.1"/>
    <property type="molecule type" value="Genomic_DNA"/>
</dbReference>
<dbReference type="GeneID" id="9699050"/>
<reference evidence="1 2" key="1">
    <citation type="journal article" date="2010" name="Nat. Commun.">
        <title>The complete sequence of the smallest known nuclear genome from the microsporidian Encephalitozoon intestinalis.</title>
        <authorList>
            <person name="Corradi N."/>
            <person name="Pombert J.-F."/>
            <person name="Farinelli L."/>
            <person name="Didier E.S."/>
            <person name="Keeling P.J."/>
        </authorList>
    </citation>
    <scope>NUCLEOTIDE SEQUENCE [LARGE SCALE GENOMIC DNA]</scope>
    <source>
        <strain evidence="1 2">ATCC 50506</strain>
    </source>
</reference>
<accession>E0S6W2</accession>
<dbReference type="VEuPathDB" id="MicrosporidiaDB:Eint_041600"/>
<proteinExistence type="predicted"/>
<keyword evidence="2" id="KW-1185">Reference proteome</keyword>